<keyword evidence="3 6" id="KW-0812">Transmembrane</keyword>
<feature type="transmembrane region" description="Helical" evidence="6">
    <location>
        <begin position="188"/>
        <end position="209"/>
    </location>
</feature>
<dbReference type="InterPro" id="IPR002293">
    <property type="entry name" value="AA/rel_permease1"/>
</dbReference>
<dbReference type="PANTHER" id="PTHR42770:SF13">
    <property type="entry name" value="L-METHIONINE_BRANCHED-CHAIN AMINO ACID EXPORTER YJEH"/>
    <property type="match status" value="1"/>
</dbReference>
<feature type="transmembrane region" description="Helical" evidence="6">
    <location>
        <begin position="9"/>
        <end position="30"/>
    </location>
</feature>
<dbReference type="PIRSF" id="PIRSF006060">
    <property type="entry name" value="AA_transporter"/>
    <property type="match status" value="1"/>
</dbReference>
<accession>A0ABS9P6X7</accession>
<feature type="transmembrane region" description="Helical" evidence="6">
    <location>
        <begin position="315"/>
        <end position="339"/>
    </location>
</feature>
<dbReference type="Pfam" id="PF13520">
    <property type="entry name" value="AA_permease_2"/>
    <property type="match status" value="1"/>
</dbReference>
<protein>
    <submittedName>
        <fullName evidence="7">Amino acid permease</fullName>
    </submittedName>
</protein>
<dbReference type="PANTHER" id="PTHR42770">
    <property type="entry name" value="AMINO ACID TRANSPORTER-RELATED"/>
    <property type="match status" value="1"/>
</dbReference>
<feature type="transmembrane region" description="Helical" evidence="6">
    <location>
        <begin position="147"/>
        <end position="168"/>
    </location>
</feature>
<feature type="transmembrane region" description="Helical" evidence="6">
    <location>
        <begin position="372"/>
        <end position="390"/>
    </location>
</feature>
<evidence type="ECO:0000313" key="7">
    <source>
        <dbReference type="EMBL" id="MCG6657541.1"/>
    </source>
</evidence>
<dbReference type="Gene3D" id="1.20.1740.10">
    <property type="entry name" value="Amino acid/polyamine transporter I"/>
    <property type="match status" value="1"/>
</dbReference>
<proteinExistence type="predicted"/>
<sequence length="418" mass="45264">MTELQKTLSVWRGTALFINIVLGAGLLVLPGLTVQKIGDLSFVSWLVCALLATPFFIIFIILGSRYPGPGGIATFVQQAYGKLAYIIASFMLLGAVVLGLPAIALTGGYYASSTFGGSSHLYALTILAGVLVLNLQSVELAGKLNQWLSWVLVAFLVVLALFSFSLVYGEPTHSQISLPSNMAELEMIWLVIPMIFFAFTGWEVGASITGEFKEPKKDLPIAMWMSFLLAVSLYLVMAYVAQRADLNGNYTSPFTAIINNHVGSYGSLLVGLVSITLIYANLCAATWGVSRMVYSLSKERIAPTYLHALTKGQPYYSLITIIAVFFIIVILDWVGLLGIERLLTLAGQNFIILYGFSAMALVKLAQRWTERVIAILGLAVCAAIVILQGGGVLYPLLIATLSTMIYIFKLGVVTADVQ</sequence>
<dbReference type="InterPro" id="IPR050367">
    <property type="entry name" value="APC_superfamily"/>
</dbReference>
<feature type="transmembrane region" description="Helical" evidence="6">
    <location>
        <begin position="396"/>
        <end position="415"/>
    </location>
</feature>
<evidence type="ECO:0000256" key="5">
    <source>
        <dbReference type="ARBA" id="ARBA00023136"/>
    </source>
</evidence>
<evidence type="ECO:0000256" key="3">
    <source>
        <dbReference type="ARBA" id="ARBA00022692"/>
    </source>
</evidence>
<comment type="subcellular location">
    <subcellularLocation>
        <location evidence="1">Cell membrane</location>
        <topology evidence="1">Multi-pass membrane protein</topology>
    </subcellularLocation>
</comment>
<keyword evidence="5 6" id="KW-0472">Membrane</keyword>
<dbReference type="RefSeq" id="WP_238976684.1">
    <property type="nucleotide sequence ID" value="NZ_JABFUC010000005.1"/>
</dbReference>
<feature type="transmembrane region" description="Helical" evidence="6">
    <location>
        <begin position="117"/>
        <end position="135"/>
    </location>
</feature>
<name>A0ABS9P6X7_9GAMM</name>
<gene>
    <name evidence="7" type="ORF">HOP52_07160</name>
</gene>
<feature type="transmembrane region" description="Helical" evidence="6">
    <location>
        <begin position="42"/>
        <end position="62"/>
    </location>
</feature>
<keyword evidence="4 6" id="KW-1133">Transmembrane helix</keyword>
<keyword evidence="2" id="KW-1003">Cell membrane</keyword>
<comment type="caution">
    <text evidence="7">The sequence shown here is derived from an EMBL/GenBank/DDBJ whole genome shotgun (WGS) entry which is preliminary data.</text>
</comment>
<evidence type="ECO:0000256" key="1">
    <source>
        <dbReference type="ARBA" id="ARBA00004651"/>
    </source>
</evidence>
<dbReference type="EMBL" id="JABFUC010000005">
    <property type="protein sequence ID" value="MCG6657541.1"/>
    <property type="molecule type" value="Genomic_DNA"/>
</dbReference>
<evidence type="ECO:0000256" key="6">
    <source>
        <dbReference type="SAM" id="Phobius"/>
    </source>
</evidence>
<feature type="transmembrane region" description="Helical" evidence="6">
    <location>
        <begin position="268"/>
        <end position="294"/>
    </location>
</feature>
<evidence type="ECO:0000256" key="2">
    <source>
        <dbReference type="ARBA" id="ARBA00022475"/>
    </source>
</evidence>
<dbReference type="Proteomes" id="UP000814385">
    <property type="component" value="Unassembled WGS sequence"/>
</dbReference>
<keyword evidence="8" id="KW-1185">Reference proteome</keyword>
<organism evidence="7 8">
    <name type="scientific">Billgrantia campisalis</name>
    <dbReference type="NCBI Taxonomy" id="74661"/>
    <lineage>
        <taxon>Bacteria</taxon>
        <taxon>Pseudomonadati</taxon>
        <taxon>Pseudomonadota</taxon>
        <taxon>Gammaproteobacteria</taxon>
        <taxon>Oceanospirillales</taxon>
        <taxon>Halomonadaceae</taxon>
        <taxon>Billgrantia</taxon>
    </lineage>
</organism>
<feature type="transmembrane region" description="Helical" evidence="6">
    <location>
        <begin position="345"/>
        <end position="365"/>
    </location>
</feature>
<evidence type="ECO:0000256" key="4">
    <source>
        <dbReference type="ARBA" id="ARBA00022989"/>
    </source>
</evidence>
<evidence type="ECO:0000313" key="8">
    <source>
        <dbReference type="Proteomes" id="UP000814385"/>
    </source>
</evidence>
<feature type="transmembrane region" description="Helical" evidence="6">
    <location>
        <begin position="221"/>
        <end position="241"/>
    </location>
</feature>
<feature type="transmembrane region" description="Helical" evidence="6">
    <location>
        <begin position="83"/>
        <end position="111"/>
    </location>
</feature>
<reference evidence="7 8" key="1">
    <citation type="submission" date="2020-05" db="EMBL/GenBank/DDBJ databases">
        <title>Comparative genomic analysis of denitrifying bacteria from Halomonas genus.</title>
        <authorList>
            <person name="Wang L."/>
            <person name="Shao Z."/>
        </authorList>
    </citation>
    <scope>NUCLEOTIDE SEQUENCE [LARGE SCALE GENOMIC DNA]</scope>
    <source>
        <strain evidence="7 8">A4</strain>
    </source>
</reference>